<dbReference type="AlphaFoldDB" id="A0A8J3KQG8"/>
<feature type="region of interest" description="Disordered" evidence="8">
    <location>
        <begin position="272"/>
        <end position="311"/>
    </location>
</feature>
<feature type="region of interest" description="Disordered" evidence="8">
    <location>
        <begin position="346"/>
        <end position="378"/>
    </location>
</feature>
<dbReference type="InterPro" id="IPR054470">
    <property type="entry name" value="FIMAH_dom"/>
</dbReference>
<dbReference type="PANTHER" id="PTHR43289:SF6">
    <property type="entry name" value="SERINE_THREONINE-PROTEIN KINASE NEKL-3"/>
    <property type="match status" value="1"/>
</dbReference>
<evidence type="ECO:0000256" key="5">
    <source>
        <dbReference type="ARBA" id="ARBA00022777"/>
    </source>
</evidence>
<feature type="domain" description="Protein kinase" evidence="10">
    <location>
        <begin position="6"/>
        <end position="249"/>
    </location>
</feature>
<keyword evidence="4 7" id="KW-0547">Nucleotide-binding</keyword>
<organism evidence="11 12">
    <name type="scientific">Catellatospora coxensis</name>
    <dbReference type="NCBI Taxonomy" id="310354"/>
    <lineage>
        <taxon>Bacteria</taxon>
        <taxon>Bacillati</taxon>
        <taxon>Actinomycetota</taxon>
        <taxon>Actinomycetes</taxon>
        <taxon>Micromonosporales</taxon>
        <taxon>Micromonosporaceae</taxon>
        <taxon>Catellatospora</taxon>
    </lineage>
</organism>
<keyword evidence="3" id="KW-0808">Transferase</keyword>
<evidence type="ECO:0000313" key="12">
    <source>
        <dbReference type="Proteomes" id="UP000630887"/>
    </source>
</evidence>
<gene>
    <name evidence="11" type="ORF">Cco03nite_09520</name>
</gene>
<comment type="caution">
    <text evidence="11">The sequence shown here is derived from an EMBL/GenBank/DDBJ whole genome shotgun (WGS) entry which is preliminary data.</text>
</comment>
<evidence type="ECO:0000256" key="8">
    <source>
        <dbReference type="SAM" id="MobiDB-lite"/>
    </source>
</evidence>
<proteinExistence type="predicted"/>
<dbReference type="PROSITE" id="PS00109">
    <property type="entry name" value="PROTEIN_KINASE_TYR"/>
    <property type="match status" value="1"/>
</dbReference>
<evidence type="ECO:0000313" key="11">
    <source>
        <dbReference type="EMBL" id="GIG04252.1"/>
    </source>
</evidence>
<dbReference type="Proteomes" id="UP000630887">
    <property type="component" value="Unassembled WGS sequence"/>
</dbReference>
<dbReference type="InterPro" id="IPR011009">
    <property type="entry name" value="Kinase-like_dom_sf"/>
</dbReference>
<feature type="compositionally biased region" description="Basic and acidic residues" evidence="8">
    <location>
        <begin position="298"/>
        <end position="311"/>
    </location>
</feature>
<dbReference type="InterPro" id="IPR000719">
    <property type="entry name" value="Prot_kinase_dom"/>
</dbReference>
<reference evidence="11 12" key="1">
    <citation type="submission" date="2021-01" db="EMBL/GenBank/DDBJ databases">
        <title>Whole genome shotgun sequence of Catellatospora coxensis NBRC 107359.</title>
        <authorList>
            <person name="Komaki H."/>
            <person name="Tamura T."/>
        </authorList>
    </citation>
    <scope>NUCLEOTIDE SEQUENCE [LARGE SCALE GENOMIC DNA]</scope>
    <source>
        <strain evidence="11 12">NBRC 107359</strain>
    </source>
</reference>
<dbReference type="RefSeq" id="WP_203688835.1">
    <property type="nucleotide sequence ID" value="NZ_BAAALC010000008.1"/>
</dbReference>
<keyword evidence="5" id="KW-0418">Kinase</keyword>
<evidence type="ECO:0000256" key="1">
    <source>
        <dbReference type="ARBA" id="ARBA00012513"/>
    </source>
</evidence>
<evidence type="ECO:0000256" key="3">
    <source>
        <dbReference type="ARBA" id="ARBA00022679"/>
    </source>
</evidence>
<dbReference type="Gene3D" id="3.30.200.20">
    <property type="entry name" value="Phosphorylase Kinase, domain 1"/>
    <property type="match status" value="1"/>
</dbReference>
<evidence type="ECO:0000256" key="4">
    <source>
        <dbReference type="ARBA" id="ARBA00022741"/>
    </source>
</evidence>
<dbReference type="SUPFAM" id="SSF56112">
    <property type="entry name" value="Protein kinase-like (PK-like)"/>
    <property type="match status" value="1"/>
</dbReference>
<feature type="compositionally biased region" description="Low complexity" evidence="8">
    <location>
        <begin position="346"/>
        <end position="365"/>
    </location>
</feature>
<keyword evidence="12" id="KW-1185">Reference proteome</keyword>
<dbReference type="Pfam" id="PF22888">
    <property type="entry name" value="FIMAH"/>
    <property type="match status" value="1"/>
</dbReference>
<dbReference type="GO" id="GO:0005524">
    <property type="term" value="F:ATP binding"/>
    <property type="evidence" value="ECO:0007669"/>
    <property type="project" value="UniProtKB-UniRule"/>
</dbReference>
<dbReference type="Pfam" id="PF00069">
    <property type="entry name" value="Pkinase"/>
    <property type="match status" value="1"/>
</dbReference>
<evidence type="ECO:0000256" key="2">
    <source>
        <dbReference type="ARBA" id="ARBA00022527"/>
    </source>
</evidence>
<evidence type="ECO:0000256" key="9">
    <source>
        <dbReference type="SAM" id="Phobius"/>
    </source>
</evidence>
<keyword evidence="9" id="KW-0472">Membrane</keyword>
<dbReference type="CDD" id="cd14014">
    <property type="entry name" value="STKc_PknB_like"/>
    <property type="match status" value="1"/>
</dbReference>
<dbReference type="EC" id="2.7.11.1" evidence="1"/>
<evidence type="ECO:0000256" key="7">
    <source>
        <dbReference type="PROSITE-ProRule" id="PRU10141"/>
    </source>
</evidence>
<dbReference type="Gene3D" id="1.10.510.10">
    <property type="entry name" value="Transferase(Phosphotransferase) domain 1"/>
    <property type="match status" value="1"/>
</dbReference>
<protein>
    <recommendedName>
        <fullName evidence="1">non-specific serine/threonine protein kinase</fullName>
        <ecNumber evidence="1">2.7.11.1</ecNumber>
    </recommendedName>
</protein>
<sequence>MLGARYRVDEEIGHGGMATVWSGQDLRLRRPVAVKILDPARFADRATRQRFWREAQAVAALPHPHIVAVYDVAVEAAEAYVVMELVDGPSVHALLQDGPLHRDQAVGIAVQTCAALAAAHSAGIVHRDVTAANLLVNSSGVVKVCDFGIAAWQEAAYPSLVAGTRGYTAPEQAAGGPVDARTDVFGLGCSLYAMLTGAPPPAGHDGEGVRDDLLRAGVPEPLAELAGRLTAADPRHRPGSAEQVAAQLLTIGETIVPDPYATAQLSDTLVSAPVSPSGTRPAPGTLVGVAAVPPPRPARPEPARRPVRPTRPDRWLRPVLWATAGVVAIVAGLMLIVLASAGAPPSDAAVAAPSNAPGASNAADAPRSEPSATRPADPLAQLRQEIDRLARAGGIADKDAAELRKQVQDIEKRLRRDGDDEAADKARELLAKLRDMRGDGDLSDGAYQVLEPIVGRLTATLSDDT</sequence>
<keyword evidence="9" id="KW-0812">Transmembrane</keyword>
<dbReference type="PROSITE" id="PS00107">
    <property type="entry name" value="PROTEIN_KINASE_ATP"/>
    <property type="match status" value="1"/>
</dbReference>
<accession>A0A8J3KQG8</accession>
<dbReference type="EMBL" id="BONI01000006">
    <property type="protein sequence ID" value="GIG04252.1"/>
    <property type="molecule type" value="Genomic_DNA"/>
</dbReference>
<dbReference type="PANTHER" id="PTHR43289">
    <property type="entry name" value="MITOGEN-ACTIVATED PROTEIN KINASE KINASE KINASE 20-RELATED"/>
    <property type="match status" value="1"/>
</dbReference>
<evidence type="ECO:0000256" key="6">
    <source>
        <dbReference type="ARBA" id="ARBA00022840"/>
    </source>
</evidence>
<feature type="binding site" evidence="7">
    <location>
        <position position="35"/>
    </location>
    <ligand>
        <name>ATP</name>
        <dbReference type="ChEBI" id="CHEBI:30616"/>
    </ligand>
</feature>
<dbReference type="GO" id="GO:0004674">
    <property type="term" value="F:protein serine/threonine kinase activity"/>
    <property type="evidence" value="ECO:0007669"/>
    <property type="project" value="UniProtKB-KW"/>
</dbReference>
<name>A0A8J3KQG8_9ACTN</name>
<keyword evidence="6 7" id="KW-0067">ATP-binding</keyword>
<feature type="transmembrane region" description="Helical" evidence="9">
    <location>
        <begin position="318"/>
        <end position="339"/>
    </location>
</feature>
<keyword evidence="9" id="KW-1133">Transmembrane helix</keyword>
<keyword evidence="2" id="KW-0723">Serine/threonine-protein kinase</keyword>
<evidence type="ECO:0000259" key="10">
    <source>
        <dbReference type="PROSITE" id="PS50011"/>
    </source>
</evidence>
<dbReference type="PROSITE" id="PS50011">
    <property type="entry name" value="PROTEIN_KINASE_DOM"/>
    <property type="match status" value="1"/>
</dbReference>
<dbReference type="InterPro" id="IPR017441">
    <property type="entry name" value="Protein_kinase_ATP_BS"/>
</dbReference>
<dbReference type="InterPro" id="IPR008266">
    <property type="entry name" value="Tyr_kinase_AS"/>
</dbReference>